<sequence>MLGFRGYFSTKSRRYSTTRGALRDARRAWHTEQARAHADLPLSDPTTTLVVGHWELPRPGLQPRRGLPRGRRLASQGAGTAVRG</sequence>
<dbReference type="Proteomes" id="UP000588098">
    <property type="component" value="Unassembled WGS sequence"/>
</dbReference>
<name>A0A7W9V190_9ACTN</name>
<accession>A0A7W9V190</accession>
<dbReference type="AlphaFoldDB" id="A0A7W9V190"/>
<gene>
    <name evidence="2" type="ORF">FHS42_005095</name>
</gene>
<dbReference type="EMBL" id="JACHJL010000014">
    <property type="protein sequence ID" value="MBB5938011.1"/>
    <property type="molecule type" value="Genomic_DNA"/>
</dbReference>
<feature type="region of interest" description="Disordered" evidence="1">
    <location>
        <begin position="56"/>
        <end position="84"/>
    </location>
</feature>
<reference evidence="2 3" key="1">
    <citation type="submission" date="2020-08" db="EMBL/GenBank/DDBJ databases">
        <title>Genomic Encyclopedia of Type Strains, Phase III (KMG-III): the genomes of soil and plant-associated and newly described type strains.</title>
        <authorList>
            <person name="Whitman W."/>
        </authorList>
    </citation>
    <scope>NUCLEOTIDE SEQUENCE [LARGE SCALE GENOMIC DNA]</scope>
    <source>
        <strain evidence="2 3">CECT 8305</strain>
    </source>
</reference>
<evidence type="ECO:0000313" key="3">
    <source>
        <dbReference type="Proteomes" id="UP000588098"/>
    </source>
</evidence>
<comment type="caution">
    <text evidence="2">The sequence shown here is derived from an EMBL/GenBank/DDBJ whole genome shotgun (WGS) entry which is preliminary data.</text>
</comment>
<dbReference type="InterPro" id="IPR046828">
    <property type="entry name" value="RepSA"/>
</dbReference>
<protein>
    <submittedName>
        <fullName evidence="2">Uncharacterized protein</fullName>
    </submittedName>
</protein>
<organism evidence="2 3">
    <name type="scientific">Streptomyces zagrosensis</name>
    <dbReference type="NCBI Taxonomy" id="1042984"/>
    <lineage>
        <taxon>Bacteria</taxon>
        <taxon>Bacillati</taxon>
        <taxon>Actinomycetota</taxon>
        <taxon>Actinomycetes</taxon>
        <taxon>Kitasatosporales</taxon>
        <taxon>Streptomycetaceae</taxon>
        <taxon>Streptomyces</taxon>
    </lineage>
</organism>
<keyword evidence="3" id="KW-1185">Reference proteome</keyword>
<proteinExistence type="predicted"/>
<dbReference type="Pfam" id="PF20199">
    <property type="entry name" value="RepSA"/>
    <property type="match status" value="1"/>
</dbReference>
<evidence type="ECO:0000256" key="1">
    <source>
        <dbReference type="SAM" id="MobiDB-lite"/>
    </source>
</evidence>
<dbReference type="RefSeq" id="WP_246495353.1">
    <property type="nucleotide sequence ID" value="NZ_JACHJL010000014.1"/>
</dbReference>
<evidence type="ECO:0000313" key="2">
    <source>
        <dbReference type="EMBL" id="MBB5938011.1"/>
    </source>
</evidence>